<dbReference type="AlphaFoldDB" id="A0A9N9P047"/>
<comment type="caution">
    <text evidence="1">The sequence shown here is derived from an EMBL/GenBank/DDBJ whole genome shotgun (WGS) entry which is preliminary data.</text>
</comment>
<dbReference type="EMBL" id="CAJVPY010026426">
    <property type="protein sequence ID" value="CAG8789745.1"/>
    <property type="molecule type" value="Genomic_DNA"/>
</dbReference>
<dbReference type="OrthoDB" id="2426182at2759"/>
<reference evidence="1" key="1">
    <citation type="submission" date="2021-06" db="EMBL/GenBank/DDBJ databases">
        <authorList>
            <person name="Kallberg Y."/>
            <person name="Tangrot J."/>
            <person name="Rosling A."/>
        </authorList>
    </citation>
    <scope>NUCLEOTIDE SEQUENCE</scope>
    <source>
        <strain evidence="1">MA453B</strain>
    </source>
</reference>
<accession>A0A9N9P047</accession>
<protein>
    <submittedName>
        <fullName evidence="1">28363_t:CDS:1</fullName>
    </submittedName>
</protein>
<dbReference type="Proteomes" id="UP000789405">
    <property type="component" value="Unassembled WGS sequence"/>
</dbReference>
<keyword evidence="2" id="KW-1185">Reference proteome</keyword>
<sequence>MSGRYKYKDIPHSTWNGCCKLPIGNSYMLEEISEQFRDGSPETFLKLRSFNTQCRLLETSNMIFQLRDEHNDILFKSSKLSGSLSAYPFIPNKDKHKIGIKDANEDSDLDNFLIRSGKNDKK</sequence>
<gene>
    <name evidence="1" type="ORF">DERYTH_LOCUS21170</name>
</gene>
<evidence type="ECO:0000313" key="2">
    <source>
        <dbReference type="Proteomes" id="UP000789405"/>
    </source>
</evidence>
<name>A0A9N9P047_9GLOM</name>
<evidence type="ECO:0000313" key="1">
    <source>
        <dbReference type="EMBL" id="CAG8789745.1"/>
    </source>
</evidence>
<organism evidence="1 2">
    <name type="scientific">Dentiscutata erythropus</name>
    <dbReference type="NCBI Taxonomy" id="1348616"/>
    <lineage>
        <taxon>Eukaryota</taxon>
        <taxon>Fungi</taxon>
        <taxon>Fungi incertae sedis</taxon>
        <taxon>Mucoromycota</taxon>
        <taxon>Glomeromycotina</taxon>
        <taxon>Glomeromycetes</taxon>
        <taxon>Diversisporales</taxon>
        <taxon>Gigasporaceae</taxon>
        <taxon>Dentiscutata</taxon>
    </lineage>
</organism>
<proteinExistence type="predicted"/>